<feature type="transmembrane region" description="Helical" evidence="8">
    <location>
        <begin position="176"/>
        <end position="199"/>
    </location>
</feature>
<feature type="transmembrane region" description="Helical" evidence="8">
    <location>
        <begin position="45"/>
        <end position="64"/>
    </location>
</feature>
<evidence type="ECO:0000256" key="6">
    <source>
        <dbReference type="ARBA" id="ARBA00022989"/>
    </source>
</evidence>
<name>A0A1H8E859_9RHOB</name>
<dbReference type="GO" id="GO:0006508">
    <property type="term" value="P:proteolysis"/>
    <property type="evidence" value="ECO:0007669"/>
    <property type="project" value="UniProtKB-KW"/>
</dbReference>
<keyword evidence="4" id="KW-0378">Hydrolase</keyword>
<evidence type="ECO:0000256" key="1">
    <source>
        <dbReference type="ARBA" id="ARBA00004141"/>
    </source>
</evidence>
<dbReference type="OrthoDB" id="7836448at2"/>
<sequence>MNHATHETPINPLPPVVWMLALPVIAAEAVFALGQAGLVGGADGIGLRLSAVGQAAYLPDALPWMVRTGQFDPMLALRLLTYPFVHMSLTHALFVLVFLLALGNMVARMFRPVALLVLFFGSAIGGALVYTALSLWLPGQAMPLIGGYPAVYGLIGAFTFVLWTRLEQMQGNRMRAFTLIGLLMLFQLTFAILFGGMGYGWLAEIAGFATGFCLSFVLVDGGVARVLRQIRQR</sequence>
<protein>
    <submittedName>
        <fullName evidence="10">Rhomboid family protein</fullName>
    </submittedName>
</protein>
<comment type="subcellular location">
    <subcellularLocation>
        <location evidence="1">Membrane</location>
        <topology evidence="1">Multi-pass membrane protein</topology>
    </subcellularLocation>
</comment>
<proteinExistence type="predicted"/>
<evidence type="ECO:0000256" key="5">
    <source>
        <dbReference type="ARBA" id="ARBA00022825"/>
    </source>
</evidence>
<feature type="transmembrane region" description="Helical" evidence="8">
    <location>
        <begin position="113"/>
        <end position="133"/>
    </location>
</feature>
<dbReference type="Gene3D" id="1.20.1540.10">
    <property type="entry name" value="Rhomboid-like"/>
    <property type="match status" value="1"/>
</dbReference>
<dbReference type="GO" id="GO:0016020">
    <property type="term" value="C:membrane"/>
    <property type="evidence" value="ECO:0007669"/>
    <property type="project" value="UniProtKB-SubCell"/>
</dbReference>
<keyword evidence="5" id="KW-0720">Serine protease</keyword>
<keyword evidence="7 8" id="KW-0472">Membrane</keyword>
<keyword evidence="2" id="KW-0645">Protease</keyword>
<feature type="domain" description="Peptidase S54 rhomboid" evidence="9">
    <location>
        <begin position="77"/>
        <end position="219"/>
    </location>
</feature>
<evidence type="ECO:0000256" key="7">
    <source>
        <dbReference type="ARBA" id="ARBA00023136"/>
    </source>
</evidence>
<evidence type="ECO:0000259" key="9">
    <source>
        <dbReference type="Pfam" id="PF01694"/>
    </source>
</evidence>
<evidence type="ECO:0000256" key="4">
    <source>
        <dbReference type="ARBA" id="ARBA00022801"/>
    </source>
</evidence>
<dbReference type="InterPro" id="IPR002610">
    <property type="entry name" value="Peptidase_S54_rhomboid-like"/>
</dbReference>
<dbReference type="SUPFAM" id="SSF144091">
    <property type="entry name" value="Rhomboid-like"/>
    <property type="match status" value="1"/>
</dbReference>
<organism evidence="10 11">
    <name type="scientific">Paracoccus alcaliphilus</name>
    <dbReference type="NCBI Taxonomy" id="34002"/>
    <lineage>
        <taxon>Bacteria</taxon>
        <taxon>Pseudomonadati</taxon>
        <taxon>Pseudomonadota</taxon>
        <taxon>Alphaproteobacteria</taxon>
        <taxon>Rhodobacterales</taxon>
        <taxon>Paracoccaceae</taxon>
        <taxon>Paracoccus</taxon>
    </lineage>
</organism>
<gene>
    <name evidence="10" type="ORF">SAMN04489859_1001209</name>
</gene>
<accession>A0A1H8E859</accession>
<evidence type="ECO:0000256" key="2">
    <source>
        <dbReference type="ARBA" id="ARBA00022670"/>
    </source>
</evidence>
<keyword evidence="6 8" id="KW-1133">Transmembrane helix</keyword>
<dbReference type="EMBL" id="FODE01000001">
    <property type="protein sequence ID" value="SEN14968.1"/>
    <property type="molecule type" value="Genomic_DNA"/>
</dbReference>
<keyword evidence="3 8" id="KW-0812">Transmembrane</keyword>
<dbReference type="PANTHER" id="PTHR22936:SF69">
    <property type="entry name" value="RHOMBOID-LIKE PROTEIN"/>
    <property type="match status" value="1"/>
</dbReference>
<evidence type="ECO:0000313" key="11">
    <source>
        <dbReference type="Proteomes" id="UP000199054"/>
    </source>
</evidence>
<dbReference type="InterPro" id="IPR035952">
    <property type="entry name" value="Rhomboid-like_sf"/>
</dbReference>
<dbReference type="Proteomes" id="UP000199054">
    <property type="component" value="Unassembled WGS sequence"/>
</dbReference>
<dbReference type="GO" id="GO:0004252">
    <property type="term" value="F:serine-type endopeptidase activity"/>
    <property type="evidence" value="ECO:0007669"/>
    <property type="project" value="InterPro"/>
</dbReference>
<evidence type="ECO:0000313" key="10">
    <source>
        <dbReference type="EMBL" id="SEN14968.1"/>
    </source>
</evidence>
<dbReference type="Pfam" id="PF01694">
    <property type="entry name" value="Rhomboid"/>
    <property type="match status" value="1"/>
</dbReference>
<dbReference type="STRING" id="34002.SAMN04489859_1001209"/>
<feature type="transmembrane region" description="Helical" evidence="8">
    <location>
        <begin position="145"/>
        <end position="164"/>
    </location>
</feature>
<dbReference type="InterPro" id="IPR022764">
    <property type="entry name" value="Peptidase_S54_rhomboid_dom"/>
</dbReference>
<evidence type="ECO:0000256" key="8">
    <source>
        <dbReference type="SAM" id="Phobius"/>
    </source>
</evidence>
<evidence type="ECO:0000256" key="3">
    <source>
        <dbReference type="ARBA" id="ARBA00022692"/>
    </source>
</evidence>
<dbReference type="RefSeq" id="WP_090610179.1">
    <property type="nucleotide sequence ID" value="NZ_CP067124.1"/>
</dbReference>
<feature type="transmembrane region" description="Helical" evidence="8">
    <location>
        <begin position="205"/>
        <end position="227"/>
    </location>
</feature>
<dbReference type="PANTHER" id="PTHR22936">
    <property type="entry name" value="RHOMBOID-RELATED"/>
    <property type="match status" value="1"/>
</dbReference>
<feature type="transmembrane region" description="Helical" evidence="8">
    <location>
        <begin position="84"/>
        <end position="106"/>
    </location>
</feature>
<reference evidence="10 11" key="1">
    <citation type="submission" date="2016-10" db="EMBL/GenBank/DDBJ databases">
        <authorList>
            <person name="de Groot N.N."/>
        </authorList>
    </citation>
    <scope>NUCLEOTIDE SEQUENCE [LARGE SCALE GENOMIC DNA]</scope>
    <source>
        <strain evidence="10 11">DSM 8512</strain>
    </source>
</reference>
<dbReference type="AlphaFoldDB" id="A0A1H8E859"/>
<keyword evidence="11" id="KW-1185">Reference proteome</keyword>
<feature type="transmembrane region" description="Helical" evidence="8">
    <location>
        <begin position="16"/>
        <end position="33"/>
    </location>
</feature>